<dbReference type="EMBL" id="KL584703">
    <property type="protein sequence ID" value="KEQ76685.1"/>
    <property type="molecule type" value="Genomic_DNA"/>
</dbReference>
<name>A0A074WU15_9PEZI</name>
<dbReference type="GeneID" id="25416233"/>
<proteinExistence type="predicted"/>
<protein>
    <submittedName>
        <fullName evidence="1">Uncharacterized protein</fullName>
    </submittedName>
</protein>
<reference evidence="1 2" key="1">
    <citation type="journal article" date="2014" name="BMC Genomics">
        <title>Genome sequencing of four Aureobasidium pullulans varieties: biotechnological potential, stress tolerance, and description of new species.</title>
        <authorList>
            <person name="Gostin Ar C."/>
            <person name="Ohm R.A."/>
            <person name="Kogej T."/>
            <person name="Sonjak S."/>
            <person name="Turk M."/>
            <person name="Zajc J."/>
            <person name="Zalar P."/>
            <person name="Grube M."/>
            <person name="Sun H."/>
            <person name="Han J."/>
            <person name="Sharma A."/>
            <person name="Chiniquy J."/>
            <person name="Ngan C.Y."/>
            <person name="Lipzen A."/>
            <person name="Barry K."/>
            <person name="Grigoriev I.V."/>
            <person name="Gunde-Cimerman N."/>
        </authorList>
    </citation>
    <scope>NUCLEOTIDE SEQUENCE [LARGE SCALE GENOMIC DNA]</scope>
    <source>
        <strain evidence="1 2">CBS 147.97</strain>
    </source>
</reference>
<accession>A0A074WU15</accession>
<organism evidence="1 2">
    <name type="scientific">Aureobasidium namibiae CBS 147.97</name>
    <dbReference type="NCBI Taxonomy" id="1043004"/>
    <lineage>
        <taxon>Eukaryota</taxon>
        <taxon>Fungi</taxon>
        <taxon>Dikarya</taxon>
        <taxon>Ascomycota</taxon>
        <taxon>Pezizomycotina</taxon>
        <taxon>Dothideomycetes</taxon>
        <taxon>Dothideomycetidae</taxon>
        <taxon>Dothideales</taxon>
        <taxon>Saccotheciaceae</taxon>
        <taxon>Aureobasidium</taxon>
    </lineage>
</organism>
<evidence type="ECO:0000313" key="2">
    <source>
        <dbReference type="Proteomes" id="UP000027730"/>
    </source>
</evidence>
<dbReference type="RefSeq" id="XP_013431348.1">
    <property type="nucleotide sequence ID" value="XM_013575894.1"/>
</dbReference>
<evidence type="ECO:0000313" key="1">
    <source>
        <dbReference type="EMBL" id="KEQ76685.1"/>
    </source>
</evidence>
<dbReference type="OrthoDB" id="5214444at2759"/>
<sequence length="97" mass="10743">MSSTSNLGNTAVSDEPRTVNDEVDVIWHNMYAPSTFSTWRRSSNRSVEELLVDLAKLVEKGVFTVISLSVSKASFVAVVGCEKSWDEIKDDLFAATR</sequence>
<dbReference type="Proteomes" id="UP000027730">
    <property type="component" value="Unassembled WGS sequence"/>
</dbReference>
<gene>
    <name evidence="1" type="ORF">M436DRAFT_78434</name>
</gene>
<dbReference type="AlphaFoldDB" id="A0A074WU15"/>
<keyword evidence="2" id="KW-1185">Reference proteome</keyword>
<dbReference type="HOGENOM" id="CLU_183168_0_0_1"/>